<protein>
    <submittedName>
        <fullName evidence="1">Uncharacterized protein</fullName>
    </submittedName>
</protein>
<name>A0ABW6BVI6_9BACT</name>
<evidence type="ECO:0000313" key="2">
    <source>
        <dbReference type="Proteomes" id="UP001597641"/>
    </source>
</evidence>
<proteinExistence type="predicted"/>
<dbReference type="Proteomes" id="UP001597641">
    <property type="component" value="Unassembled WGS sequence"/>
</dbReference>
<sequence length="99" mass="11695">MTDEEFSRLVQESRDIAYNIDLDHLPYDIQALDSLSFHMKKYGNHTEAFSYWVQYKVAVNVYEERVATKIRKDKIDEIVSDIKDTDFIDSLDIHSLFSN</sequence>
<reference evidence="2" key="1">
    <citation type="journal article" date="2019" name="Int. J. Syst. Evol. Microbiol.">
        <title>The Global Catalogue of Microorganisms (GCM) 10K type strain sequencing project: providing services to taxonomists for standard genome sequencing and annotation.</title>
        <authorList>
            <consortium name="The Broad Institute Genomics Platform"/>
            <consortium name="The Broad Institute Genome Sequencing Center for Infectious Disease"/>
            <person name="Wu L."/>
            <person name="Ma J."/>
        </authorList>
    </citation>
    <scope>NUCLEOTIDE SEQUENCE [LARGE SCALE GENOMIC DNA]</scope>
    <source>
        <strain evidence="2">KCTC 23984</strain>
    </source>
</reference>
<gene>
    <name evidence="1" type="ORF">ACFS7Z_08645</name>
</gene>
<dbReference type="EMBL" id="JBHUOX010000005">
    <property type="protein sequence ID" value="MFD3000424.1"/>
    <property type="molecule type" value="Genomic_DNA"/>
</dbReference>
<comment type="caution">
    <text evidence="1">The sequence shown here is derived from an EMBL/GenBank/DDBJ whole genome shotgun (WGS) entry which is preliminary data.</text>
</comment>
<organism evidence="1 2">
    <name type="scientific">Pontibacter toksunensis</name>
    <dbReference type="NCBI Taxonomy" id="1332631"/>
    <lineage>
        <taxon>Bacteria</taxon>
        <taxon>Pseudomonadati</taxon>
        <taxon>Bacteroidota</taxon>
        <taxon>Cytophagia</taxon>
        <taxon>Cytophagales</taxon>
        <taxon>Hymenobacteraceae</taxon>
        <taxon>Pontibacter</taxon>
    </lineage>
</organism>
<keyword evidence="2" id="KW-1185">Reference proteome</keyword>
<dbReference type="RefSeq" id="WP_377483424.1">
    <property type="nucleotide sequence ID" value="NZ_JBHUOX010000005.1"/>
</dbReference>
<accession>A0ABW6BVI6</accession>
<evidence type="ECO:0000313" key="1">
    <source>
        <dbReference type="EMBL" id="MFD3000424.1"/>
    </source>
</evidence>